<dbReference type="AlphaFoldDB" id="A0A0D8LBG0"/>
<dbReference type="PATRIC" id="fig|582.24.peg.114"/>
<proteinExistence type="predicted"/>
<name>A0A0D8LBG0_MORMO</name>
<accession>A0A0D8LBG0</accession>
<dbReference type="Proteomes" id="UP000032582">
    <property type="component" value="Unassembled WGS sequence"/>
</dbReference>
<gene>
    <name evidence="1" type="ORF">UA45_00400</name>
</gene>
<sequence length="88" mass="10160">MCNCMNEMGEKIKKHISQQVPDGGEIIDYETDWDNKMLSLEDGKSYVMLNYKLAYRAKKKSGEMAKNITRLSNCVKMSYCPFCGVKYN</sequence>
<evidence type="ECO:0000313" key="2">
    <source>
        <dbReference type="Proteomes" id="UP000032582"/>
    </source>
</evidence>
<protein>
    <submittedName>
        <fullName evidence="1">Uncharacterized protein</fullName>
    </submittedName>
</protein>
<comment type="caution">
    <text evidence="1">The sequence shown here is derived from an EMBL/GenBank/DDBJ whole genome shotgun (WGS) entry which is preliminary data.</text>
</comment>
<reference evidence="1 2" key="1">
    <citation type="submission" date="2015-02" db="EMBL/GenBank/DDBJ databases">
        <title>Whole genome shotgun sequencing of cultured foodborne pathogen.</title>
        <authorList>
            <person name="Timme R."/>
            <person name="Allard M.W."/>
            <person name="Strain E."/>
            <person name="Evans P.S."/>
            <person name="Brown E."/>
        </authorList>
    </citation>
    <scope>NUCLEOTIDE SEQUENCE [LARGE SCALE GENOMIC DNA]</scope>
    <source>
        <strain evidence="1 2">GCSL-TSO-24</strain>
    </source>
</reference>
<organism evidence="1 2">
    <name type="scientific">Morganella morganii</name>
    <name type="common">Proteus morganii</name>
    <dbReference type="NCBI Taxonomy" id="582"/>
    <lineage>
        <taxon>Bacteria</taxon>
        <taxon>Pseudomonadati</taxon>
        <taxon>Pseudomonadota</taxon>
        <taxon>Gammaproteobacteria</taxon>
        <taxon>Enterobacterales</taxon>
        <taxon>Morganellaceae</taxon>
        <taxon>Morganella</taxon>
    </lineage>
</organism>
<dbReference type="EMBL" id="JZSH01000001">
    <property type="protein sequence ID" value="KJF79315.1"/>
    <property type="molecule type" value="Genomic_DNA"/>
</dbReference>
<evidence type="ECO:0000313" key="1">
    <source>
        <dbReference type="EMBL" id="KJF79315.1"/>
    </source>
</evidence>